<dbReference type="OMA" id="VGAFHYG"/>
<dbReference type="GeneID" id="71986629"/>
<protein>
    <submittedName>
        <fullName evidence="1">Uncharacterized protein</fullName>
    </submittedName>
</protein>
<reference evidence="1" key="1">
    <citation type="submission" date="2021-12" db="EMBL/GenBank/DDBJ databases">
        <authorList>
            <person name="Zaccaron A."/>
            <person name="Stergiopoulos I."/>
        </authorList>
    </citation>
    <scope>NUCLEOTIDE SEQUENCE</scope>
    <source>
        <strain evidence="1">Race5_Kim</strain>
    </source>
</reference>
<accession>A0A9Q8PBJ8</accession>
<dbReference type="GO" id="GO:0005739">
    <property type="term" value="C:mitochondrion"/>
    <property type="evidence" value="ECO:0007669"/>
    <property type="project" value="TreeGrafter"/>
</dbReference>
<dbReference type="PANTHER" id="PTHR28002">
    <property type="entry name" value="MIOREX COMPLEX COMPONENT 11"/>
    <property type="match status" value="1"/>
</dbReference>
<dbReference type="RefSeq" id="XP_047763826.1">
    <property type="nucleotide sequence ID" value="XM_047905899.1"/>
</dbReference>
<keyword evidence="2" id="KW-1185">Reference proteome</keyword>
<dbReference type="PANTHER" id="PTHR28002:SF1">
    <property type="entry name" value="MIOREX COMPLEX COMPONENT 11"/>
    <property type="match status" value="1"/>
</dbReference>
<gene>
    <name evidence="1" type="ORF">CLAFUR5_06751</name>
</gene>
<organism evidence="1 2">
    <name type="scientific">Passalora fulva</name>
    <name type="common">Tomato leaf mold</name>
    <name type="synonym">Cladosporium fulvum</name>
    <dbReference type="NCBI Taxonomy" id="5499"/>
    <lineage>
        <taxon>Eukaryota</taxon>
        <taxon>Fungi</taxon>
        <taxon>Dikarya</taxon>
        <taxon>Ascomycota</taxon>
        <taxon>Pezizomycotina</taxon>
        <taxon>Dothideomycetes</taxon>
        <taxon>Dothideomycetidae</taxon>
        <taxon>Mycosphaerellales</taxon>
        <taxon>Mycosphaerellaceae</taxon>
        <taxon>Fulvia</taxon>
    </lineage>
</organism>
<dbReference type="OrthoDB" id="5580261at2759"/>
<dbReference type="EMBL" id="CP090168">
    <property type="protein sequence ID" value="UJO19460.1"/>
    <property type="molecule type" value="Genomic_DNA"/>
</dbReference>
<dbReference type="AlphaFoldDB" id="A0A9Q8PBJ8"/>
<reference evidence="1" key="2">
    <citation type="journal article" date="2022" name="Microb. Genom.">
        <title>A chromosome-scale genome assembly of the tomato pathogen Cladosporium fulvum reveals a compartmentalized genome architecture and the presence of a dispensable chromosome.</title>
        <authorList>
            <person name="Zaccaron A.Z."/>
            <person name="Chen L.H."/>
            <person name="Samaras A."/>
            <person name="Stergiopoulos I."/>
        </authorList>
    </citation>
    <scope>NUCLEOTIDE SEQUENCE</scope>
    <source>
        <strain evidence="1">Race5_Kim</strain>
    </source>
</reference>
<evidence type="ECO:0000313" key="1">
    <source>
        <dbReference type="EMBL" id="UJO19460.1"/>
    </source>
</evidence>
<evidence type="ECO:0000313" key="2">
    <source>
        <dbReference type="Proteomes" id="UP000756132"/>
    </source>
</evidence>
<dbReference type="KEGG" id="ffu:CLAFUR5_06751"/>
<name>A0A9Q8PBJ8_PASFU</name>
<dbReference type="Proteomes" id="UP000756132">
    <property type="component" value="Chromosome 6"/>
</dbReference>
<dbReference type="Pfam" id="PF10306">
    <property type="entry name" value="FLILHELTA"/>
    <property type="match status" value="1"/>
</dbReference>
<proteinExistence type="predicted"/>
<sequence length="213" mass="23818">MFSILRRDLLASRSPLSRHSLRQLRRSSSETPQATSRIARIESRLPKFLRRYIQPLRTAPLSHITAFLILHELTAIIPLFGLTGAFHYYNWLPPYISEGKWVSDGTEKFGKWMRKKGWIYDEERSGRYFGRGEAGMRIVVELATAYAVTKMLLPLRLVGSVWATPWFARWTVLPVTRRVGGWFGRGKGKGGVVKGGDAAGTGAVGGGVVSKGK</sequence>
<dbReference type="InterPro" id="IPR018811">
    <property type="entry name" value="MRX11"/>
</dbReference>